<dbReference type="GO" id="GO:0005576">
    <property type="term" value="C:extracellular region"/>
    <property type="evidence" value="ECO:0007669"/>
    <property type="project" value="UniProtKB-SubCell"/>
</dbReference>
<dbReference type="InterPro" id="IPR012334">
    <property type="entry name" value="Pectin_lyas_fold"/>
</dbReference>
<dbReference type="EMBL" id="JXQV01000006">
    <property type="protein sequence ID" value="KIQ03817.1"/>
    <property type="molecule type" value="Genomic_DNA"/>
</dbReference>
<organism evidence="6 7">
    <name type="scientific">Agrobacterium tumefaciens</name>
    <dbReference type="NCBI Taxonomy" id="358"/>
    <lineage>
        <taxon>Bacteria</taxon>
        <taxon>Pseudomonadati</taxon>
        <taxon>Pseudomonadota</taxon>
        <taxon>Alphaproteobacteria</taxon>
        <taxon>Hyphomicrobiales</taxon>
        <taxon>Rhizobiaceae</taxon>
        <taxon>Rhizobium/Agrobacterium group</taxon>
        <taxon>Agrobacterium</taxon>
        <taxon>Agrobacterium tumefaciens complex</taxon>
    </lineage>
</organism>
<evidence type="ECO:0000256" key="4">
    <source>
        <dbReference type="SAM" id="MobiDB-lite"/>
    </source>
</evidence>
<comment type="caution">
    <text evidence="6">The sequence shown here is derived from an EMBL/GenBank/DDBJ whole genome shotgun (WGS) entry which is preliminary data.</text>
</comment>
<evidence type="ECO:0000313" key="6">
    <source>
        <dbReference type="EMBL" id="KIQ03817.1"/>
    </source>
</evidence>
<dbReference type="Gene3D" id="3.30.160.710">
    <property type="match status" value="1"/>
</dbReference>
<dbReference type="InterPro" id="IPR043710">
    <property type="entry name" value="DUF5650"/>
</dbReference>
<dbReference type="SMART" id="SM00912">
    <property type="entry name" value="Haemagg_act"/>
    <property type="match status" value="1"/>
</dbReference>
<dbReference type="Gene3D" id="2.160.20.10">
    <property type="entry name" value="Single-stranded right-handed beta-helix, Pectin lyase-like"/>
    <property type="match status" value="2"/>
</dbReference>
<accession>A0A0D0JCY2</accession>
<keyword evidence="3" id="KW-0732">Signal</keyword>
<evidence type="ECO:0000259" key="5">
    <source>
        <dbReference type="SMART" id="SM00912"/>
    </source>
</evidence>
<dbReference type="InterPro" id="IPR050909">
    <property type="entry name" value="Bact_Autotransporter_VF"/>
</dbReference>
<dbReference type="InterPro" id="IPR008638">
    <property type="entry name" value="FhaB/CdiA-like_TPS"/>
</dbReference>
<dbReference type="PANTHER" id="PTHR12338">
    <property type="entry name" value="AUTOTRANSPORTER"/>
    <property type="match status" value="1"/>
</dbReference>
<dbReference type="NCBIfam" id="TIGR01901">
    <property type="entry name" value="adhes_NPXG"/>
    <property type="match status" value="1"/>
</dbReference>
<dbReference type="InterPro" id="IPR041286">
    <property type="entry name" value="MBG_2"/>
</dbReference>
<dbReference type="Pfam" id="PF18676">
    <property type="entry name" value="MBG_2"/>
    <property type="match status" value="2"/>
</dbReference>
<protein>
    <recommendedName>
        <fullName evidence="5">Filamentous haemagglutinin FhaB/tRNA nuclease CdiA-like TPS domain-containing protein</fullName>
    </recommendedName>
</protein>
<gene>
    <name evidence="6" type="ORF">RU07_07435</name>
</gene>
<dbReference type="SUPFAM" id="SSF51126">
    <property type="entry name" value="Pectin lyase-like"/>
    <property type="match status" value="1"/>
</dbReference>
<comment type="subcellular location">
    <subcellularLocation>
        <location evidence="1">Secreted</location>
    </subcellularLocation>
</comment>
<evidence type="ECO:0000313" key="7">
    <source>
        <dbReference type="Proteomes" id="UP000035017"/>
    </source>
</evidence>
<sequence>MLLNEFRLRIASQLPVVDARLPIALFASTALIAQPLAGGVALANDLLPTGGQVVSGQVSIGTSGSGMTVTQGSSKAIVNWNGFSVGQGNSVNFVQPNSSSAILNRVTGSATSSIAGSLTGNGQVYIINPNGIAITPTGTVNVTGGFVASTLDISNDDFLQGQYRFSGDGSSAGVSNEGVVTVGRGGYAALIGGTVKNDGLIAVPVGKAGLGSGEQATLDLSGDGFLQVAVPTSNSAEGNGALIENKGTISAEGGTVVMRAATARNAARHAVNLSGSVEADSISGSDGEIVIGGGEGGEVTVSGNASAKSSTGKGGKITVTGTSVALNGAKLDASGAKGGGSVKISGGSHASGATQRAKTVSVGSASAIKANATQSGTGGSVQVDADVLHNTGQIVATGTAGGSVTLGANSLVNAGLMDVSGLGGAGGSVDIVARDNYIETTAGLIRADGTTGGGGVSIQSGRLFTSGTLTAKASQGVGGTLTLTGADMDLVAAHLDATGTAGGGQIRVGGDYQGGGTLAHAATLDISPATVIKADATQSGSGGRIILWSDNATTFYGTASANGGSLSGNGGLIEISSKGLLTMAGTASASARNGAKGTVLLDLKNIVINDATGALAQYEFIDPNPSAGNSFGEETVSLSTGNVVISSYYADLSATDVGAVYLYNGITGALISALYGSKAEDRVGEYGITALTNGNYVVASSSWDNGSAIDVGAVTWGNGTTGISGFVSENNSLVGSTQGDRVGTDGVTALANGNYVVGSISWDNGSTTNAGAVTWGNGTTGTVGNVSASNSLVGTKQDDVVGNGRIVGLSNGNYVVMSRSWDNGSVTDAGAVTWGNGNGGTVGAVSENNSLVGTTQNDQVGGSGVSVLTNGNYVVRNSNWDNGSVVDAGAVTWGNGTTGTVGNVSASNSLVGTTQNDQVGSYGVTVLANGNYVVSSSSWDNGSVVNAGAVTWGNGTTGTVGNVSASNSLVGTTQNDQVGNGSVYALTNGNYVVRSTLWDNDSTANVGAVTWGDGTTGISGSISANNSLVGTTQNDQVGASGITALTNGNYVVSSRSWDNNSITDAGAVTWGNGTTGISGFVSETNSLVGTKANDNVGIGGAIALTNGNYVVRSSNWGNGSVTKVGAVTWGNGLIGTKGAVSESNSLIGSRSNDAVGGSGVYALSNGNYVVSSNTWDNGATADVGALTWGNGSMSTSDFVGASNSLVGQSMGDQLSYDEENSSAGIFIGRTVNDITHVYAGLTDINAANGGLTYQRLPGQTLTLSTGALTSILDSGTNLSLQASNDISILSPIISLGMGSLSLSAGRSIIISNEITVGGNLTLLANAPQSDGVIAADRETGAAAIDTSGGTLNVAGTFTGTIGTGDGRTENASGNLSLGNITAGAVNLANLGLTTGTAIALTGNISTAGNQAYDGALKINGADVTLATGHGGKIDWKQESTSSISAGTAGNKITFAEGGVTTRIGVLDTADAARLALAGGNVSRTYGDANPAFGGWALTAGALRSGHTLDTLLTTAPTLNWANTAADANSNVGSYEYQLNGTGAALASNAQGYFLNLTPVTGMLTVNKAQLTVTAANGTMVYGDAASNLGYSVSGWKNGQTDSLLSNVTVSTDANTSSNVGSTYQTAASGGTLSGQATGNYTLAYANGSFSVTQAALTITADDASMTAGTTVPTIGYSVAGWKGNHGNSLLSNVTAYTNARGSSPAGSQYSTFVEGGTLSDSASGNYNVRYQAGRMTVTAASSGNTGGGNVITLPTPTTIPSLPNPVFTSSPSGGFNPVQVTTVASISPQRVSFNTDIQARIQQAVATSMTIESPKMSGAVCSLGPNFSVSCSAN</sequence>
<dbReference type="OrthoDB" id="1776524at2"/>
<evidence type="ECO:0000256" key="2">
    <source>
        <dbReference type="ARBA" id="ARBA00022525"/>
    </source>
</evidence>
<dbReference type="Pfam" id="PF05860">
    <property type="entry name" value="TPS"/>
    <property type="match status" value="1"/>
</dbReference>
<evidence type="ECO:0000256" key="1">
    <source>
        <dbReference type="ARBA" id="ARBA00004613"/>
    </source>
</evidence>
<dbReference type="Proteomes" id="UP000035017">
    <property type="component" value="Unassembled WGS sequence"/>
</dbReference>
<evidence type="ECO:0000256" key="3">
    <source>
        <dbReference type="ARBA" id="ARBA00022729"/>
    </source>
</evidence>
<proteinExistence type="predicted"/>
<name>A0A0D0JCY2_AGRTU</name>
<dbReference type="InterPro" id="IPR011050">
    <property type="entry name" value="Pectin_lyase_fold/virulence"/>
</dbReference>
<feature type="region of interest" description="Disordered" evidence="4">
    <location>
        <begin position="335"/>
        <end position="356"/>
    </location>
</feature>
<dbReference type="Pfam" id="PF18888">
    <property type="entry name" value="DUF5650"/>
    <property type="match status" value="10"/>
</dbReference>
<reference evidence="6 7" key="1">
    <citation type="submission" date="2014-12" db="EMBL/GenBank/DDBJ databases">
        <title>16Stimator: statistical estimation of ribosomal gene copy numbers from draft genome assemblies.</title>
        <authorList>
            <person name="Perisin M.A."/>
            <person name="Vetter M."/>
            <person name="Gilbert J.A."/>
            <person name="Bergelson J."/>
        </authorList>
    </citation>
    <scope>NUCLEOTIDE SEQUENCE [LARGE SCALE GENOMIC DNA]</scope>
    <source>
        <strain evidence="6 7">MEJ076</strain>
    </source>
</reference>
<feature type="domain" description="Filamentous haemagglutinin FhaB/tRNA nuclease CdiA-like TPS" evidence="5">
    <location>
        <begin position="44"/>
        <end position="157"/>
    </location>
</feature>
<dbReference type="PANTHER" id="PTHR12338:SF8">
    <property type="entry name" value="HEME_HEMOPEXIN-BINDING PROTEIN"/>
    <property type="match status" value="1"/>
</dbReference>
<keyword evidence="2" id="KW-0964">Secreted</keyword>